<feature type="compositionally biased region" description="Basic and acidic residues" evidence="1">
    <location>
        <begin position="174"/>
        <end position="184"/>
    </location>
</feature>
<protein>
    <submittedName>
        <fullName evidence="2">Uncharacterized protein</fullName>
    </submittedName>
</protein>
<reference evidence="2" key="2">
    <citation type="submission" date="2021-04" db="EMBL/GenBank/DDBJ databases">
        <authorList>
            <person name="Gilroy R."/>
        </authorList>
    </citation>
    <scope>NUCLEOTIDE SEQUENCE</scope>
    <source>
        <strain evidence="2">CHK185-5351</strain>
    </source>
</reference>
<dbReference type="EMBL" id="DWWU01000034">
    <property type="protein sequence ID" value="HJC15747.1"/>
    <property type="molecule type" value="Genomic_DNA"/>
</dbReference>
<accession>A0A9D2SNF1</accession>
<dbReference type="Proteomes" id="UP000823849">
    <property type="component" value="Unassembled WGS sequence"/>
</dbReference>
<gene>
    <name evidence="2" type="ORF">H9705_07980</name>
</gene>
<organism evidence="2 3">
    <name type="scientific">Candidatus Fusicatenibacter intestinigallinarum</name>
    <dbReference type="NCBI Taxonomy" id="2838598"/>
    <lineage>
        <taxon>Bacteria</taxon>
        <taxon>Bacillati</taxon>
        <taxon>Bacillota</taxon>
        <taxon>Clostridia</taxon>
        <taxon>Lachnospirales</taxon>
        <taxon>Lachnospiraceae</taxon>
        <taxon>Fusicatenibacter</taxon>
    </lineage>
</organism>
<proteinExistence type="predicted"/>
<sequence length="184" mass="21573">MGEKFFYYEAPNLVTICADSKKNEDYSGRLYHCCSEKSIRFENTLQMIKRMEELYDMLNNPQASTQARCFTEKKKKVRREAAEVTDKRKNQRQKGMLGTFVVRVQYRQNATWQGQVTWAEGQETRAFRSALELLKLIDNALDVEDNTEQREDDSCGHIPEAEIQRQCADENPNSEERLLTEKEE</sequence>
<evidence type="ECO:0000313" key="2">
    <source>
        <dbReference type="EMBL" id="HJC15747.1"/>
    </source>
</evidence>
<evidence type="ECO:0000313" key="3">
    <source>
        <dbReference type="Proteomes" id="UP000823849"/>
    </source>
</evidence>
<feature type="compositionally biased region" description="Basic and acidic residues" evidence="1">
    <location>
        <begin position="147"/>
        <end position="163"/>
    </location>
</feature>
<feature type="region of interest" description="Disordered" evidence="1">
    <location>
        <begin position="144"/>
        <end position="184"/>
    </location>
</feature>
<reference evidence="2" key="1">
    <citation type="journal article" date="2021" name="PeerJ">
        <title>Extensive microbial diversity within the chicken gut microbiome revealed by metagenomics and culture.</title>
        <authorList>
            <person name="Gilroy R."/>
            <person name="Ravi A."/>
            <person name="Getino M."/>
            <person name="Pursley I."/>
            <person name="Horton D.L."/>
            <person name="Alikhan N.F."/>
            <person name="Baker D."/>
            <person name="Gharbi K."/>
            <person name="Hall N."/>
            <person name="Watson M."/>
            <person name="Adriaenssens E.M."/>
            <person name="Foster-Nyarko E."/>
            <person name="Jarju S."/>
            <person name="Secka A."/>
            <person name="Antonio M."/>
            <person name="Oren A."/>
            <person name="Chaudhuri R.R."/>
            <person name="La Ragione R."/>
            <person name="Hildebrand F."/>
            <person name="Pallen M.J."/>
        </authorList>
    </citation>
    <scope>NUCLEOTIDE SEQUENCE</scope>
    <source>
        <strain evidence="2">CHK185-5351</strain>
    </source>
</reference>
<name>A0A9D2SNF1_9FIRM</name>
<dbReference type="AlphaFoldDB" id="A0A9D2SNF1"/>
<evidence type="ECO:0000256" key="1">
    <source>
        <dbReference type="SAM" id="MobiDB-lite"/>
    </source>
</evidence>
<comment type="caution">
    <text evidence="2">The sequence shown here is derived from an EMBL/GenBank/DDBJ whole genome shotgun (WGS) entry which is preliminary data.</text>
</comment>